<evidence type="ECO:0000313" key="1">
    <source>
        <dbReference type="EMBL" id="KAK7410547.1"/>
    </source>
</evidence>
<accession>A0AAN9SXY3</accession>
<keyword evidence="2" id="KW-1185">Reference proteome</keyword>
<proteinExistence type="predicted"/>
<comment type="caution">
    <text evidence="1">The sequence shown here is derived from an EMBL/GenBank/DDBJ whole genome shotgun (WGS) entry which is preliminary data.</text>
</comment>
<dbReference type="AlphaFoldDB" id="A0AAN9SXY3"/>
<dbReference type="EMBL" id="JAYMYS010000001">
    <property type="protein sequence ID" value="KAK7410547.1"/>
    <property type="molecule type" value="Genomic_DNA"/>
</dbReference>
<dbReference type="Proteomes" id="UP001386955">
    <property type="component" value="Unassembled WGS sequence"/>
</dbReference>
<evidence type="ECO:0000313" key="2">
    <source>
        <dbReference type="Proteomes" id="UP001386955"/>
    </source>
</evidence>
<sequence length="119" mass="13201">MGKIPTFVGSSLGFEDSVKILEELTTSGLENGMQTDLQNVMRTEDTTIPSIYYRDEEVNTQNENVVVEDSIDQTDLNPTGIKDIPFEEAVKVDTSKGEVEVDVDCSNSRKKKIKLRGGK</sequence>
<gene>
    <name evidence="1" type="ORF">VNO78_01402</name>
</gene>
<protein>
    <submittedName>
        <fullName evidence="1">Uncharacterized protein</fullName>
    </submittedName>
</protein>
<reference evidence="1 2" key="1">
    <citation type="submission" date="2024-01" db="EMBL/GenBank/DDBJ databases">
        <title>The genomes of 5 underutilized Papilionoideae crops provide insights into root nodulation and disease resistanc.</title>
        <authorList>
            <person name="Jiang F."/>
        </authorList>
    </citation>
    <scope>NUCLEOTIDE SEQUENCE [LARGE SCALE GENOMIC DNA]</scope>
    <source>
        <strain evidence="1">DUOXIRENSHENG_FW03</strain>
        <tissue evidence="1">Leaves</tissue>
    </source>
</reference>
<organism evidence="1 2">
    <name type="scientific">Psophocarpus tetragonolobus</name>
    <name type="common">Winged bean</name>
    <name type="synonym">Dolichos tetragonolobus</name>
    <dbReference type="NCBI Taxonomy" id="3891"/>
    <lineage>
        <taxon>Eukaryota</taxon>
        <taxon>Viridiplantae</taxon>
        <taxon>Streptophyta</taxon>
        <taxon>Embryophyta</taxon>
        <taxon>Tracheophyta</taxon>
        <taxon>Spermatophyta</taxon>
        <taxon>Magnoliopsida</taxon>
        <taxon>eudicotyledons</taxon>
        <taxon>Gunneridae</taxon>
        <taxon>Pentapetalae</taxon>
        <taxon>rosids</taxon>
        <taxon>fabids</taxon>
        <taxon>Fabales</taxon>
        <taxon>Fabaceae</taxon>
        <taxon>Papilionoideae</taxon>
        <taxon>50 kb inversion clade</taxon>
        <taxon>NPAAA clade</taxon>
        <taxon>indigoferoid/millettioid clade</taxon>
        <taxon>Phaseoleae</taxon>
        <taxon>Psophocarpus</taxon>
    </lineage>
</organism>
<name>A0AAN9SXY3_PSOTE</name>